<dbReference type="InterPro" id="IPR020596">
    <property type="entry name" value="rRNA_Ade_Mease_Trfase_CS"/>
</dbReference>
<comment type="function">
    <text evidence="7">Specifically dimethylates two adjacent adenosines (A1518 and A1519) in the loop of a conserved hairpin near the 3'-end of 16S rRNA in the 30S particle. May play a critical role in biogenesis of 30S subunits.</text>
</comment>
<dbReference type="Gene3D" id="3.40.50.150">
    <property type="entry name" value="Vaccinia Virus protein VP39"/>
    <property type="match status" value="1"/>
</dbReference>
<dbReference type="GO" id="GO:0005829">
    <property type="term" value="C:cytosol"/>
    <property type="evidence" value="ECO:0007669"/>
    <property type="project" value="TreeGrafter"/>
</dbReference>
<keyword evidence="1 7" id="KW-0963">Cytoplasm</keyword>
<keyword evidence="2 7" id="KW-0698">rRNA processing</keyword>
<dbReference type="PROSITE" id="PS01131">
    <property type="entry name" value="RRNA_A_DIMETH"/>
    <property type="match status" value="1"/>
</dbReference>
<evidence type="ECO:0000256" key="1">
    <source>
        <dbReference type="ARBA" id="ARBA00022490"/>
    </source>
</evidence>
<comment type="subcellular location">
    <subcellularLocation>
        <location evidence="7">Cytoplasm</location>
    </subcellularLocation>
</comment>
<name>A0A1G2LSL1_9BACT</name>
<proteinExistence type="inferred from homology"/>
<feature type="binding site" evidence="7 8">
    <location>
        <position position="73"/>
    </location>
    <ligand>
        <name>S-adenosyl-L-methionine</name>
        <dbReference type="ChEBI" id="CHEBI:59789"/>
    </ligand>
</feature>
<reference evidence="10 11" key="1">
    <citation type="journal article" date="2016" name="Nat. Commun.">
        <title>Thousands of microbial genomes shed light on interconnected biogeochemical processes in an aquifer system.</title>
        <authorList>
            <person name="Anantharaman K."/>
            <person name="Brown C.T."/>
            <person name="Hug L.A."/>
            <person name="Sharon I."/>
            <person name="Castelle C.J."/>
            <person name="Probst A.J."/>
            <person name="Thomas B.C."/>
            <person name="Singh A."/>
            <person name="Wilkins M.J."/>
            <person name="Karaoz U."/>
            <person name="Brodie E.L."/>
            <person name="Williams K.H."/>
            <person name="Hubbard S.S."/>
            <person name="Banfield J.F."/>
        </authorList>
    </citation>
    <scope>NUCLEOTIDE SEQUENCE [LARGE SCALE GENOMIC DNA]</scope>
</reference>
<evidence type="ECO:0000256" key="3">
    <source>
        <dbReference type="ARBA" id="ARBA00022603"/>
    </source>
</evidence>
<evidence type="ECO:0000256" key="6">
    <source>
        <dbReference type="ARBA" id="ARBA00022884"/>
    </source>
</evidence>
<keyword evidence="3 7" id="KW-0489">Methyltransferase</keyword>
<dbReference type="EC" id="2.1.1.182" evidence="7"/>
<comment type="caution">
    <text evidence="10">The sequence shown here is derived from an EMBL/GenBank/DDBJ whole genome shotgun (WGS) entry which is preliminary data.</text>
</comment>
<dbReference type="InterPro" id="IPR023165">
    <property type="entry name" value="rRNA_Ade_diMease-like_C"/>
</dbReference>
<dbReference type="InterPro" id="IPR029063">
    <property type="entry name" value="SAM-dependent_MTases_sf"/>
</dbReference>
<dbReference type="Gene3D" id="1.10.8.100">
    <property type="entry name" value="Ribosomal RNA adenine dimethylase-like, domain 2"/>
    <property type="match status" value="1"/>
</dbReference>
<dbReference type="EMBL" id="MHQY01000017">
    <property type="protein sequence ID" value="OHA13781.1"/>
    <property type="molecule type" value="Genomic_DNA"/>
</dbReference>
<dbReference type="InterPro" id="IPR011530">
    <property type="entry name" value="rRNA_adenine_dimethylase"/>
</dbReference>
<evidence type="ECO:0000256" key="8">
    <source>
        <dbReference type="PROSITE-ProRule" id="PRU01026"/>
    </source>
</evidence>
<evidence type="ECO:0000256" key="5">
    <source>
        <dbReference type="ARBA" id="ARBA00022691"/>
    </source>
</evidence>
<keyword evidence="6 7" id="KW-0694">RNA-binding</keyword>
<dbReference type="HAMAP" id="MF_00607">
    <property type="entry name" value="16SrRNA_methyltr_A"/>
    <property type="match status" value="1"/>
</dbReference>
<comment type="catalytic activity">
    <reaction evidence="7">
        <text>adenosine(1518)/adenosine(1519) in 16S rRNA + 4 S-adenosyl-L-methionine = N(6)-dimethyladenosine(1518)/N(6)-dimethyladenosine(1519) in 16S rRNA + 4 S-adenosyl-L-homocysteine + 4 H(+)</text>
        <dbReference type="Rhea" id="RHEA:19609"/>
        <dbReference type="Rhea" id="RHEA-COMP:10232"/>
        <dbReference type="Rhea" id="RHEA-COMP:10233"/>
        <dbReference type="ChEBI" id="CHEBI:15378"/>
        <dbReference type="ChEBI" id="CHEBI:57856"/>
        <dbReference type="ChEBI" id="CHEBI:59789"/>
        <dbReference type="ChEBI" id="CHEBI:74411"/>
        <dbReference type="ChEBI" id="CHEBI:74493"/>
        <dbReference type="EC" id="2.1.1.182"/>
    </reaction>
</comment>
<keyword evidence="5 7" id="KW-0949">S-adenosyl-L-methionine</keyword>
<evidence type="ECO:0000256" key="4">
    <source>
        <dbReference type="ARBA" id="ARBA00022679"/>
    </source>
</evidence>
<feature type="binding site" evidence="7 8">
    <location>
        <position position="25"/>
    </location>
    <ligand>
        <name>S-adenosyl-L-methionine</name>
        <dbReference type="ChEBI" id="CHEBI:59789"/>
    </ligand>
</feature>
<accession>A0A1G2LSL1</accession>
<organism evidence="10 11">
    <name type="scientific">Candidatus Sungbacteria bacterium RIFCSPLOWO2_12_FULL_41_11</name>
    <dbReference type="NCBI Taxonomy" id="1802286"/>
    <lineage>
        <taxon>Bacteria</taxon>
        <taxon>Candidatus Sungiibacteriota</taxon>
    </lineage>
</organism>
<dbReference type="Pfam" id="PF00398">
    <property type="entry name" value="RrnaAD"/>
    <property type="match status" value="1"/>
</dbReference>
<dbReference type="PANTHER" id="PTHR11727">
    <property type="entry name" value="DIMETHYLADENOSINE TRANSFERASE"/>
    <property type="match status" value="1"/>
</dbReference>
<gene>
    <name evidence="7" type="primary">rsmA</name>
    <name evidence="7" type="synonym">ksgA</name>
    <name evidence="10" type="ORF">A3G49_02620</name>
</gene>
<comment type="similarity">
    <text evidence="7">Belongs to the class I-like SAM-binding methyltransferase superfamily. rRNA adenine N(6)-methyltransferase family. RsmA subfamily.</text>
</comment>
<keyword evidence="4 7" id="KW-0808">Transferase</keyword>
<evidence type="ECO:0000259" key="9">
    <source>
        <dbReference type="SMART" id="SM00650"/>
    </source>
</evidence>
<evidence type="ECO:0000313" key="11">
    <source>
        <dbReference type="Proteomes" id="UP000177171"/>
    </source>
</evidence>
<dbReference type="PANTHER" id="PTHR11727:SF7">
    <property type="entry name" value="DIMETHYLADENOSINE TRANSFERASE-RELATED"/>
    <property type="match status" value="1"/>
</dbReference>
<dbReference type="InterPro" id="IPR020598">
    <property type="entry name" value="rRNA_Ade_methylase_Trfase_N"/>
</dbReference>
<evidence type="ECO:0000256" key="7">
    <source>
        <dbReference type="HAMAP-Rule" id="MF_00607"/>
    </source>
</evidence>
<feature type="binding site" evidence="7 8">
    <location>
        <position position="121"/>
    </location>
    <ligand>
        <name>S-adenosyl-L-methionine</name>
        <dbReference type="ChEBI" id="CHEBI:59789"/>
    </ligand>
</feature>
<feature type="binding site" evidence="7 8">
    <location>
        <position position="52"/>
    </location>
    <ligand>
        <name>S-adenosyl-L-methionine</name>
        <dbReference type="ChEBI" id="CHEBI:59789"/>
    </ligand>
</feature>
<evidence type="ECO:0000256" key="2">
    <source>
        <dbReference type="ARBA" id="ARBA00022552"/>
    </source>
</evidence>
<feature type="binding site" evidence="7 8">
    <location>
        <position position="27"/>
    </location>
    <ligand>
        <name>S-adenosyl-L-methionine</name>
        <dbReference type="ChEBI" id="CHEBI:59789"/>
    </ligand>
</feature>
<dbReference type="InterPro" id="IPR001737">
    <property type="entry name" value="KsgA/Erm"/>
</dbReference>
<feature type="domain" description="Ribosomal RNA adenine methylase transferase N-terminal" evidence="9">
    <location>
        <begin position="32"/>
        <end position="205"/>
    </location>
</feature>
<sequence length="277" mass="31563">MEIINNTPAILKKRRFSPNKLLGQNFLISRKFRQKIIEAANLSPEDSVLEVGAGDGTLTFEIAKFASSVIAIEKDAKLASLLQEIAIERKIKNIIIINGDILKFAPKKFAEKLKNYKLIGNIPYYLTSRLLRKFLEEEKLKPKEIILTVQKEVAERITAIPPHMNILALSVQIYGKPEIMEKIPADAFWPKPKVDSAIIKISEISDDFFAKNKIEQKNFFSLIKTAFSKKRKTLANSLSKYFGDKKTAEEKIKKAGLHKTARPEELNLENWVKLLLQ</sequence>
<dbReference type="Proteomes" id="UP000177171">
    <property type="component" value="Unassembled WGS sequence"/>
</dbReference>
<dbReference type="AlphaFoldDB" id="A0A1G2LSL1"/>
<dbReference type="NCBIfam" id="TIGR00755">
    <property type="entry name" value="ksgA"/>
    <property type="match status" value="1"/>
</dbReference>
<dbReference type="CDD" id="cd02440">
    <property type="entry name" value="AdoMet_MTases"/>
    <property type="match status" value="1"/>
</dbReference>
<dbReference type="GO" id="GO:0003723">
    <property type="term" value="F:RNA binding"/>
    <property type="evidence" value="ECO:0007669"/>
    <property type="project" value="UniProtKB-UniRule"/>
</dbReference>
<dbReference type="SUPFAM" id="SSF53335">
    <property type="entry name" value="S-adenosyl-L-methionine-dependent methyltransferases"/>
    <property type="match status" value="1"/>
</dbReference>
<dbReference type="GO" id="GO:0052908">
    <property type="term" value="F:16S rRNA (adenine(1518)-N(6)/adenine(1519)-N(6))-dimethyltransferase activity"/>
    <property type="evidence" value="ECO:0007669"/>
    <property type="project" value="UniProtKB-EC"/>
</dbReference>
<protein>
    <recommendedName>
        <fullName evidence="7">Ribosomal RNA small subunit methyltransferase A</fullName>
        <ecNumber evidence="7">2.1.1.182</ecNumber>
    </recommendedName>
    <alternativeName>
        <fullName evidence="7">16S rRNA (adenine(1518)-N(6)/adenine(1519)-N(6))-dimethyltransferase</fullName>
    </alternativeName>
    <alternativeName>
        <fullName evidence="7">16S rRNA dimethyladenosine transferase</fullName>
    </alternativeName>
    <alternativeName>
        <fullName evidence="7">16S rRNA dimethylase</fullName>
    </alternativeName>
    <alternativeName>
        <fullName evidence="7">S-adenosylmethionine-6-N', N'-adenosyl(rRNA) dimethyltransferase</fullName>
    </alternativeName>
</protein>
<dbReference type="SMART" id="SM00650">
    <property type="entry name" value="rADc"/>
    <property type="match status" value="1"/>
</dbReference>
<dbReference type="PROSITE" id="PS51689">
    <property type="entry name" value="SAM_RNA_A_N6_MT"/>
    <property type="match status" value="1"/>
</dbReference>
<evidence type="ECO:0000313" key="10">
    <source>
        <dbReference type="EMBL" id="OHA13781.1"/>
    </source>
</evidence>
<feature type="binding site" evidence="7 8">
    <location>
        <position position="100"/>
    </location>
    <ligand>
        <name>S-adenosyl-L-methionine</name>
        <dbReference type="ChEBI" id="CHEBI:59789"/>
    </ligand>
</feature>